<accession>A0A8B8BEY0</accession>
<protein>
    <submittedName>
        <fullName evidence="4">Uncharacterized protein LOC111109676</fullName>
    </submittedName>
</protein>
<dbReference type="Proteomes" id="UP000694844">
    <property type="component" value="Chromosome 8"/>
</dbReference>
<dbReference type="OrthoDB" id="6142777at2759"/>
<dbReference type="GeneID" id="111109676"/>
<dbReference type="Gene3D" id="3.90.1720.10">
    <property type="entry name" value="endopeptidase domain like (from Nostoc punctiforme)"/>
    <property type="match status" value="1"/>
</dbReference>
<reference evidence="4" key="1">
    <citation type="submission" date="2025-08" db="UniProtKB">
        <authorList>
            <consortium name="RefSeq"/>
        </authorList>
    </citation>
    <scope>IDENTIFICATION</scope>
    <source>
        <tissue evidence="4">Whole sample</tissue>
    </source>
</reference>
<dbReference type="InterPro" id="IPR038765">
    <property type="entry name" value="Papain-like_cys_pep_sf"/>
</dbReference>
<sequence length="185" mass="21912">MNRRVLFLVFFFILLFSLADSWLWRRRRRSYRAPVPKSTQIWDSARNKVGSTKWNYYSYWGEGYGYKKTWKCNLFVYDVLTEAKAKAPTKWSWLHRSPISANEWTNPNSKNIKGTGCYKTVSFSSKQKGDIIAFKRKRKSGHVGIVSTNGFYISALKRKVEEDNIEAFRRRHASIVKTIVWRYKC</sequence>
<dbReference type="Pfam" id="PF05257">
    <property type="entry name" value="CHAP"/>
    <property type="match status" value="1"/>
</dbReference>
<feature type="chain" id="PRO_5034845490" evidence="1">
    <location>
        <begin position="22"/>
        <end position="185"/>
    </location>
</feature>
<name>A0A8B8BEY0_CRAVI</name>
<evidence type="ECO:0000313" key="4">
    <source>
        <dbReference type="RefSeq" id="XP_022301601.1"/>
    </source>
</evidence>
<feature type="domain" description="Peptidase C51" evidence="2">
    <location>
        <begin position="64"/>
        <end position="148"/>
    </location>
</feature>
<keyword evidence="1" id="KW-0732">Signal</keyword>
<evidence type="ECO:0000256" key="1">
    <source>
        <dbReference type="SAM" id="SignalP"/>
    </source>
</evidence>
<evidence type="ECO:0000259" key="2">
    <source>
        <dbReference type="Pfam" id="PF05257"/>
    </source>
</evidence>
<dbReference type="RefSeq" id="XP_022301601.1">
    <property type="nucleotide sequence ID" value="XM_022445893.1"/>
</dbReference>
<proteinExistence type="predicted"/>
<feature type="signal peptide" evidence="1">
    <location>
        <begin position="1"/>
        <end position="21"/>
    </location>
</feature>
<evidence type="ECO:0000313" key="3">
    <source>
        <dbReference type="Proteomes" id="UP000694844"/>
    </source>
</evidence>
<organism evidence="3 4">
    <name type="scientific">Crassostrea virginica</name>
    <name type="common">Eastern oyster</name>
    <dbReference type="NCBI Taxonomy" id="6565"/>
    <lineage>
        <taxon>Eukaryota</taxon>
        <taxon>Metazoa</taxon>
        <taxon>Spiralia</taxon>
        <taxon>Lophotrochozoa</taxon>
        <taxon>Mollusca</taxon>
        <taxon>Bivalvia</taxon>
        <taxon>Autobranchia</taxon>
        <taxon>Pteriomorphia</taxon>
        <taxon>Ostreida</taxon>
        <taxon>Ostreoidea</taxon>
        <taxon>Ostreidae</taxon>
        <taxon>Crassostrea</taxon>
    </lineage>
</organism>
<dbReference type="AlphaFoldDB" id="A0A8B8BEY0"/>
<keyword evidence="3" id="KW-1185">Reference proteome</keyword>
<dbReference type="InterPro" id="IPR007921">
    <property type="entry name" value="CHAP_dom"/>
</dbReference>
<gene>
    <name evidence="4" type="primary">LOC111109676</name>
</gene>
<dbReference type="SUPFAM" id="SSF54001">
    <property type="entry name" value="Cysteine proteinases"/>
    <property type="match status" value="1"/>
</dbReference>
<dbReference type="KEGG" id="cvn:111109676"/>